<reference evidence="7" key="1">
    <citation type="journal article" date="2019" name="Int. J. Syst. Evol. Microbiol.">
        <title>The Global Catalogue of Microorganisms (GCM) 10K type strain sequencing project: providing services to taxonomists for standard genome sequencing and annotation.</title>
        <authorList>
            <consortium name="The Broad Institute Genomics Platform"/>
            <consortium name="The Broad Institute Genome Sequencing Center for Infectious Disease"/>
            <person name="Wu L."/>
            <person name="Ma J."/>
        </authorList>
    </citation>
    <scope>NUCLEOTIDE SEQUENCE [LARGE SCALE GENOMIC DNA]</scope>
    <source>
        <strain evidence="7">KCTC 33849</strain>
    </source>
</reference>
<name>A0ABW5SN19_9BACL</name>
<evidence type="ECO:0000256" key="2">
    <source>
        <dbReference type="ARBA" id="ARBA00023125"/>
    </source>
</evidence>
<dbReference type="Proteomes" id="UP001597540">
    <property type="component" value="Unassembled WGS sequence"/>
</dbReference>
<feature type="transmembrane region" description="Helical" evidence="4">
    <location>
        <begin position="20"/>
        <end position="44"/>
    </location>
</feature>
<dbReference type="Pfam" id="PF12833">
    <property type="entry name" value="HTH_18"/>
    <property type="match status" value="1"/>
</dbReference>
<proteinExistence type="predicted"/>
<organism evidence="6 7">
    <name type="scientific">Paenibacillus shunpengii</name>
    <dbReference type="NCBI Taxonomy" id="2054424"/>
    <lineage>
        <taxon>Bacteria</taxon>
        <taxon>Bacillati</taxon>
        <taxon>Bacillota</taxon>
        <taxon>Bacilli</taxon>
        <taxon>Bacillales</taxon>
        <taxon>Paenibacillaceae</taxon>
        <taxon>Paenibacillus</taxon>
    </lineage>
</organism>
<dbReference type="InterPro" id="IPR009057">
    <property type="entry name" value="Homeodomain-like_sf"/>
</dbReference>
<keyword evidence="2" id="KW-0238">DNA-binding</keyword>
<dbReference type="InterPro" id="IPR018062">
    <property type="entry name" value="HTH_AraC-typ_CS"/>
</dbReference>
<dbReference type="Gene3D" id="1.10.10.60">
    <property type="entry name" value="Homeodomain-like"/>
    <property type="match status" value="2"/>
</dbReference>
<dbReference type="PANTHER" id="PTHR43280">
    <property type="entry name" value="ARAC-FAMILY TRANSCRIPTIONAL REGULATOR"/>
    <property type="match status" value="1"/>
</dbReference>
<feature type="domain" description="HTH araC/xylS-type" evidence="5">
    <location>
        <begin position="688"/>
        <end position="786"/>
    </location>
</feature>
<dbReference type="PANTHER" id="PTHR43280:SF28">
    <property type="entry name" value="HTH-TYPE TRANSCRIPTIONAL ACTIVATOR RHAS"/>
    <property type="match status" value="1"/>
</dbReference>
<dbReference type="PROSITE" id="PS00041">
    <property type="entry name" value="HTH_ARAC_FAMILY_1"/>
    <property type="match status" value="1"/>
</dbReference>
<keyword evidence="1" id="KW-0805">Transcription regulation</keyword>
<keyword evidence="4" id="KW-0472">Membrane</keyword>
<keyword evidence="4" id="KW-0812">Transmembrane</keyword>
<dbReference type="SUPFAM" id="SSF46689">
    <property type="entry name" value="Homeodomain-like"/>
    <property type="match status" value="2"/>
</dbReference>
<dbReference type="InterPro" id="IPR018060">
    <property type="entry name" value="HTH_AraC"/>
</dbReference>
<accession>A0ABW5SN19</accession>
<feature type="transmembrane region" description="Helical" evidence="4">
    <location>
        <begin position="316"/>
        <end position="335"/>
    </location>
</feature>
<dbReference type="SMART" id="SM00342">
    <property type="entry name" value="HTH_ARAC"/>
    <property type="match status" value="1"/>
</dbReference>
<protein>
    <submittedName>
        <fullName evidence="6">Helix-turn-helix transcriptional regulator</fullName>
    </submittedName>
</protein>
<comment type="caution">
    <text evidence="6">The sequence shown here is derived from an EMBL/GenBank/DDBJ whole genome shotgun (WGS) entry which is preliminary data.</text>
</comment>
<sequence>MSKSVSRISKWGSNLIPSPIFRKSLILLLLITCLPTALIGLSLYSIGRERIELELTGSHEQVLASSISQFDQQISLLEQSTSQWAFNPLFNKDNLENDLSSEPNLTREIFRSLSIMSETNPLIEEVYLYIDSTATLMSNLGGYNELDNAELRIKLHKLLEVREDIYWSSEINPSELSASTNQYSEDSFKYMLFHQISGGNANEHAVIIVQLSSHKLREYFGSFDKTGVSLLFDSTGDPLFQQSDDQLGSAFPRDHLKTMVLHKIKQKTHESFVFEHEQKRYSINYESFQRLGSEWILATATDLSQVSAPVVFMSRMILFISIIGLLVSIILSWIASKRIYQPVARLLSKVSPSGKEDIRHDTDELEFIGMHMDKLSLTSLHLQNELEKQLPSLRESFILQLIQGHLNYMKEPELKRQLHYYGWNTSNQQFAIVVIQLFGLMQEEGKFKQDDYQLACFAAANIVNELTGIRVPDSHVVNLQNMNLAIITGFSSNHPESAVREELRSLSEHIATTLLSLLKIQVTITVSGSGLQLKDIPQTLEDAYQIMKYRNLTESNQIIEIDDISLKGDFKFQYPFEAEKLLQHYIRLGQEEEALQAFKSLMQELNETTGIELYVQQAMAQLVGNVHQTLLQSGFNVFAIQGSTNLYVELGKLKQLAEMETWFKNKIIIPYIREMNNSYNTQLKQAVKKVIQLIEEHYMKDWSFEEYAEQVGAANISSLSRSFKQTTGINYVEYVSKVRIEKAKKMLLDTDLRINEIAERTGYQHSWFNRVFKKHEGVTPSQYRETHKGNI</sequence>
<evidence type="ECO:0000313" key="7">
    <source>
        <dbReference type="Proteomes" id="UP001597540"/>
    </source>
</evidence>
<gene>
    <name evidence="6" type="ORF">ACFSVM_11660</name>
</gene>
<evidence type="ECO:0000256" key="3">
    <source>
        <dbReference type="ARBA" id="ARBA00023163"/>
    </source>
</evidence>
<keyword evidence="3" id="KW-0804">Transcription</keyword>
<dbReference type="PROSITE" id="PS01124">
    <property type="entry name" value="HTH_ARAC_FAMILY_2"/>
    <property type="match status" value="1"/>
</dbReference>
<evidence type="ECO:0000313" key="6">
    <source>
        <dbReference type="EMBL" id="MFD2701124.1"/>
    </source>
</evidence>
<dbReference type="RefSeq" id="WP_379262252.1">
    <property type="nucleotide sequence ID" value="NZ_JBHUMJ010000002.1"/>
</dbReference>
<evidence type="ECO:0000259" key="5">
    <source>
        <dbReference type="PROSITE" id="PS01124"/>
    </source>
</evidence>
<keyword evidence="7" id="KW-1185">Reference proteome</keyword>
<keyword evidence="4" id="KW-1133">Transmembrane helix</keyword>
<evidence type="ECO:0000256" key="4">
    <source>
        <dbReference type="SAM" id="Phobius"/>
    </source>
</evidence>
<evidence type="ECO:0000256" key="1">
    <source>
        <dbReference type="ARBA" id="ARBA00023015"/>
    </source>
</evidence>
<dbReference type="EMBL" id="JBHUMJ010000002">
    <property type="protein sequence ID" value="MFD2701124.1"/>
    <property type="molecule type" value="Genomic_DNA"/>
</dbReference>